<dbReference type="AlphaFoldDB" id="A0A150G9Y5"/>
<keyword evidence="1" id="KW-0175">Coiled coil</keyword>
<evidence type="ECO:0000256" key="1">
    <source>
        <dbReference type="SAM" id="Coils"/>
    </source>
</evidence>
<comment type="caution">
    <text evidence="2">The sequence shown here is derived from an EMBL/GenBank/DDBJ whole genome shotgun (WGS) entry which is preliminary data.</text>
</comment>
<evidence type="ECO:0000313" key="2">
    <source>
        <dbReference type="EMBL" id="KXZ46375.1"/>
    </source>
</evidence>
<organism evidence="2 3">
    <name type="scientific">Gonium pectorale</name>
    <name type="common">Green alga</name>
    <dbReference type="NCBI Taxonomy" id="33097"/>
    <lineage>
        <taxon>Eukaryota</taxon>
        <taxon>Viridiplantae</taxon>
        <taxon>Chlorophyta</taxon>
        <taxon>core chlorophytes</taxon>
        <taxon>Chlorophyceae</taxon>
        <taxon>CS clade</taxon>
        <taxon>Chlamydomonadales</taxon>
        <taxon>Volvocaceae</taxon>
        <taxon>Gonium</taxon>
    </lineage>
</organism>
<dbReference type="EMBL" id="LSYV01000045">
    <property type="protein sequence ID" value="KXZ46375.1"/>
    <property type="molecule type" value="Genomic_DNA"/>
</dbReference>
<name>A0A150G9Y5_GONPE</name>
<gene>
    <name evidence="2" type="ORF">GPECTOR_44g51</name>
</gene>
<protein>
    <submittedName>
        <fullName evidence="2">Uncharacterized protein</fullName>
    </submittedName>
</protein>
<dbReference type="OrthoDB" id="531066at2759"/>
<reference evidence="3" key="1">
    <citation type="journal article" date="2016" name="Nat. Commun.">
        <title>The Gonium pectorale genome demonstrates co-option of cell cycle regulation during the evolution of multicellularity.</title>
        <authorList>
            <person name="Hanschen E.R."/>
            <person name="Marriage T.N."/>
            <person name="Ferris P.J."/>
            <person name="Hamaji T."/>
            <person name="Toyoda A."/>
            <person name="Fujiyama A."/>
            <person name="Neme R."/>
            <person name="Noguchi H."/>
            <person name="Minakuchi Y."/>
            <person name="Suzuki M."/>
            <person name="Kawai-Toyooka H."/>
            <person name="Smith D.R."/>
            <person name="Sparks H."/>
            <person name="Anderson J."/>
            <person name="Bakaric R."/>
            <person name="Luria V."/>
            <person name="Karger A."/>
            <person name="Kirschner M.W."/>
            <person name="Durand P.M."/>
            <person name="Michod R.E."/>
            <person name="Nozaki H."/>
            <person name="Olson B.J."/>
        </authorList>
    </citation>
    <scope>NUCLEOTIDE SEQUENCE [LARGE SCALE GENOMIC DNA]</scope>
    <source>
        <strain evidence="3">NIES-2863</strain>
    </source>
</reference>
<feature type="coiled-coil region" evidence="1">
    <location>
        <begin position="40"/>
        <end position="67"/>
    </location>
</feature>
<proteinExistence type="predicted"/>
<keyword evidence="3" id="KW-1185">Reference proteome</keyword>
<evidence type="ECO:0000313" key="3">
    <source>
        <dbReference type="Proteomes" id="UP000075714"/>
    </source>
</evidence>
<accession>A0A150G9Y5</accession>
<sequence length="129" mass="14040">MQAEVTSLQQLLADKDAELARQYRRMEVEASERSGLRSQFSTAIDEVKALRNELEEARQAMLELKGVIPPNVTLRRGLRHSGLLEEGSASGAGADGSQQDVLSSLQGLAKQLAEGMEHEVSTMFGREAA</sequence>
<dbReference type="Proteomes" id="UP000075714">
    <property type="component" value="Unassembled WGS sequence"/>
</dbReference>